<dbReference type="EMBL" id="RJKE01000001">
    <property type="protein sequence ID" value="ROO88519.1"/>
    <property type="molecule type" value="Genomic_DNA"/>
</dbReference>
<feature type="active site" description="Proton donor/acceptor" evidence="2">
    <location>
        <position position="156"/>
    </location>
</feature>
<keyword evidence="3" id="KW-0812">Transmembrane</keyword>
<keyword evidence="5" id="KW-1185">Reference proteome</keyword>
<dbReference type="AlphaFoldDB" id="A0A3N1D4X4"/>
<dbReference type="Proteomes" id="UP000272400">
    <property type="component" value="Unassembled WGS sequence"/>
</dbReference>
<feature type="transmembrane region" description="Helical" evidence="3">
    <location>
        <begin position="35"/>
        <end position="59"/>
    </location>
</feature>
<proteinExistence type="predicted"/>
<comment type="caution">
    <text evidence="4">The sequence shown here is derived from an EMBL/GenBank/DDBJ whole genome shotgun (WGS) entry which is preliminary data.</text>
</comment>
<dbReference type="InterPro" id="IPR042003">
    <property type="entry name" value="Sortase_E"/>
</dbReference>
<evidence type="ECO:0000256" key="2">
    <source>
        <dbReference type="PIRSR" id="PIRSR605754-1"/>
    </source>
</evidence>
<dbReference type="Gene3D" id="2.40.260.10">
    <property type="entry name" value="Sortase"/>
    <property type="match status" value="1"/>
</dbReference>
<dbReference type="InterPro" id="IPR053465">
    <property type="entry name" value="Sortase_Class_E"/>
</dbReference>
<dbReference type="NCBIfam" id="NF033747">
    <property type="entry name" value="class_E_sortase"/>
    <property type="match status" value="1"/>
</dbReference>
<evidence type="ECO:0000313" key="5">
    <source>
        <dbReference type="Proteomes" id="UP000272400"/>
    </source>
</evidence>
<keyword evidence="3" id="KW-1133">Transmembrane helix</keyword>
<organism evidence="4 5">
    <name type="scientific">Actinocorallia herbida</name>
    <dbReference type="NCBI Taxonomy" id="58109"/>
    <lineage>
        <taxon>Bacteria</taxon>
        <taxon>Bacillati</taxon>
        <taxon>Actinomycetota</taxon>
        <taxon>Actinomycetes</taxon>
        <taxon>Streptosporangiales</taxon>
        <taxon>Thermomonosporaceae</taxon>
        <taxon>Actinocorallia</taxon>
    </lineage>
</organism>
<dbReference type="SUPFAM" id="SSF63817">
    <property type="entry name" value="Sortase"/>
    <property type="match status" value="1"/>
</dbReference>
<dbReference type="Pfam" id="PF04203">
    <property type="entry name" value="Sortase"/>
    <property type="match status" value="1"/>
</dbReference>
<sequence length="249" mass="27077">MSRPDPKAKRKRFIQRIAVSHSGDIRLPSLDMRTVVRLVAELCVTAGLILALFVAHLVWGTDDYTRRAQKGLNDDLDALWRKQTTVAAAQQPGKPKLVAAAPDRGDAFAVLRIPRFQDWRYAAVEGVTNADLAKGPGHYPGTPMPGEKGNSVFSGHRTTYGAPFNRLGELVPGDQVLIDTATKTYVYRVTGSKIVLPSDLSVIAPVPGKPGAKPSKAYLTMTTCHPKYSAAYRLVIFAELARTEPRASA</sequence>
<name>A0A3N1D4X4_9ACTN</name>
<dbReference type="GO" id="GO:0016787">
    <property type="term" value="F:hydrolase activity"/>
    <property type="evidence" value="ECO:0007669"/>
    <property type="project" value="UniProtKB-KW"/>
</dbReference>
<dbReference type="NCBIfam" id="TIGR01076">
    <property type="entry name" value="sortase_fam"/>
    <property type="match status" value="1"/>
</dbReference>
<gene>
    <name evidence="4" type="ORF">EDD29_6190</name>
</gene>
<protein>
    <submittedName>
        <fullName evidence="4">Sortase A</fullName>
    </submittedName>
</protein>
<keyword evidence="1" id="KW-0378">Hydrolase</keyword>
<feature type="active site" description="Acyl-thioester intermediate" evidence="2">
    <location>
        <position position="224"/>
    </location>
</feature>
<dbReference type="InterPro" id="IPR005754">
    <property type="entry name" value="Sortase"/>
</dbReference>
<keyword evidence="3" id="KW-0472">Membrane</keyword>
<dbReference type="CDD" id="cd05830">
    <property type="entry name" value="Sortase_E"/>
    <property type="match status" value="1"/>
</dbReference>
<evidence type="ECO:0000256" key="3">
    <source>
        <dbReference type="SAM" id="Phobius"/>
    </source>
</evidence>
<dbReference type="InterPro" id="IPR023365">
    <property type="entry name" value="Sortase_dom-sf"/>
</dbReference>
<evidence type="ECO:0000256" key="1">
    <source>
        <dbReference type="ARBA" id="ARBA00022801"/>
    </source>
</evidence>
<evidence type="ECO:0000313" key="4">
    <source>
        <dbReference type="EMBL" id="ROO88519.1"/>
    </source>
</evidence>
<accession>A0A3N1D4X4</accession>
<reference evidence="4 5" key="1">
    <citation type="submission" date="2018-11" db="EMBL/GenBank/DDBJ databases">
        <title>Sequencing the genomes of 1000 actinobacteria strains.</title>
        <authorList>
            <person name="Klenk H.-P."/>
        </authorList>
    </citation>
    <scope>NUCLEOTIDE SEQUENCE [LARGE SCALE GENOMIC DNA]</scope>
    <source>
        <strain evidence="4 5">DSM 44254</strain>
    </source>
</reference>